<feature type="region of interest" description="Disordered" evidence="3">
    <location>
        <begin position="161"/>
        <end position="213"/>
    </location>
</feature>
<organism evidence="5 6">
    <name type="scientific">Pyrus ussuriensis x Pyrus communis</name>
    <dbReference type="NCBI Taxonomy" id="2448454"/>
    <lineage>
        <taxon>Eukaryota</taxon>
        <taxon>Viridiplantae</taxon>
        <taxon>Streptophyta</taxon>
        <taxon>Embryophyta</taxon>
        <taxon>Tracheophyta</taxon>
        <taxon>Spermatophyta</taxon>
        <taxon>Magnoliopsida</taxon>
        <taxon>eudicotyledons</taxon>
        <taxon>Gunneridae</taxon>
        <taxon>Pentapetalae</taxon>
        <taxon>rosids</taxon>
        <taxon>fabids</taxon>
        <taxon>Rosales</taxon>
        <taxon>Rosaceae</taxon>
        <taxon>Amygdaloideae</taxon>
        <taxon>Maleae</taxon>
        <taxon>Pyrus</taxon>
    </lineage>
</organism>
<name>A0A5N5FWN3_9ROSA</name>
<comment type="caution">
    <text evidence="5">The sequence shown here is derived from an EMBL/GenBank/DDBJ whole genome shotgun (WGS) entry which is preliminary data.</text>
</comment>
<evidence type="ECO:0000256" key="2">
    <source>
        <dbReference type="ARBA" id="ARBA00022729"/>
    </source>
</evidence>
<proteinExistence type="inferred from homology"/>
<reference evidence="5 6" key="3">
    <citation type="submission" date="2019-11" db="EMBL/GenBank/DDBJ databases">
        <title>A de novo genome assembly of a pear dwarfing rootstock.</title>
        <authorList>
            <person name="Wang F."/>
            <person name="Wang J."/>
            <person name="Li S."/>
            <person name="Zhang Y."/>
            <person name="Fang M."/>
            <person name="Ma L."/>
            <person name="Zhao Y."/>
            <person name="Jiang S."/>
        </authorList>
    </citation>
    <scope>NUCLEOTIDE SEQUENCE [LARGE SCALE GENOMIC DNA]</scope>
    <source>
        <strain evidence="5">S2</strain>
        <tissue evidence="5">Leaf</tissue>
    </source>
</reference>
<comment type="similarity">
    <text evidence="1">Belongs to the STIG1 family.</text>
</comment>
<evidence type="ECO:0008006" key="7">
    <source>
        <dbReference type="Google" id="ProtNLM"/>
    </source>
</evidence>
<dbReference type="PANTHER" id="PTHR33227">
    <property type="entry name" value="STIGMA-SPECIFIC STIG1-LIKE PROTEIN 3"/>
    <property type="match status" value="1"/>
</dbReference>
<feature type="signal peptide" evidence="4">
    <location>
        <begin position="1"/>
        <end position="27"/>
    </location>
</feature>
<evidence type="ECO:0000313" key="5">
    <source>
        <dbReference type="EMBL" id="KAB2606021.1"/>
    </source>
</evidence>
<reference evidence="5 6" key="1">
    <citation type="submission" date="2019-09" db="EMBL/GenBank/DDBJ databases">
        <authorList>
            <person name="Ou C."/>
        </authorList>
    </citation>
    <scope>NUCLEOTIDE SEQUENCE [LARGE SCALE GENOMIC DNA]</scope>
    <source>
        <strain evidence="5">S2</strain>
        <tissue evidence="5">Leaf</tissue>
    </source>
</reference>
<dbReference type="OrthoDB" id="2013942at2759"/>
<dbReference type="AlphaFoldDB" id="A0A5N5FWN3"/>
<sequence length="213" mass="24286">MLVSKIQFVIVSTLLLLLSLLVSTIQGHYSNTSTTAAAGASASPWLKKITTNWPRSPWPRGCRGRPWVCRRKEEFSGKWPDPFRQRWRCCRDRCVDVSSDVYNCGLCGIRCPFSWQCCGGFCSNTNISPFNCGRCGNRCPYGVRCLYGMCGYAEPDLPQGPRPPFPFPSKRPWPPRPPFPFPPKQPWPPRPPFPFPPKRPWPPRPHPPPFVEQ</sequence>
<accession>A0A5N5FWN3</accession>
<gene>
    <name evidence="5" type="ORF">D8674_005738</name>
</gene>
<dbReference type="Pfam" id="PF04885">
    <property type="entry name" value="Stig1"/>
    <property type="match status" value="1"/>
</dbReference>
<dbReference type="Proteomes" id="UP000327157">
    <property type="component" value="Chromosome 11"/>
</dbReference>
<feature type="chain" id="PRO_5024380090" description="Stigma-specific STIG1-like protein 4" evidence="4">
    <location>
        <begin position="28"/>
        <end position="213"/>
    </location>
</feature>
<dbReference type="PANTHER" id="PTHR33227:SF48">
    <property type="entry name" value="STIGMA-SPECIFIC STIG1-LIKE PROTEIN 4"/>
    <property type="match status" value="1"/>
</dbReference>
<dbReference type="EMBL" id="SMOL01000559">
    <property type="protein sequence ID" value="KAB2606021.1"/>
    <property type="molecule type" value="Genomic_DNA"/>
</dbReference>
<evidence type="ECO:0000313" key="6">
    <source>
        <dbReference type="Proteomes" id="UP000327157"/>
    </source>
</evidence>
<evidence type="ECO:0000256" key="1">
    <source>
        <dbReference type="ARBA" id="ARBA00006010"/>
    </source>
</evidence>
<keyword evidence="6" id="KW-1185">Reference proteome</keyword>
<evidence type="ECO:0000256" key="4">
    <source>
        <dbReference type="SAM" id="SignalP"/>
    </source>
</evidence>
<evidence type="ECO:0000256" key="3">
    <source>
        <dbReference type="SAM" id="MobiDB-lite"/>
    </source>
</evidence>
<protein>
    <recommendedName>
        <fullName evidence="7">Stigma-specific STIG1-like protein 4</fullName>
    </recommendedName>
</protein>
<dbReference type="InterPro" id="IPR006969">
    <property type="entry name" value="Stig-like"/>
</dbReference>
<reference evidence="6" key="2">
    <citation type="submission" date="2019-10" db="EMBL/GenBank/DDBJ databases">
        <title>A de novo genome assembly of a pear dwarfing rootstock.</title>
        <authorList>
            <person name="Wang F."/>
            <person name="Wang J."/>
            <person name="Li S."/>
            <person name="Zhang Y."/>
            <person name="Fang M."/>
            <person name="Ma L."/>
            <person name="Zhao Y."/>
            <person name="Jiang S."/>
        </authorList>
    </citation>
    <scope>NUCLEOTIDE SEQUENCE [LARGE SCALE GENOMIC DNA]</scope>
</reference>
<keyword evidence="2 4" id="KW-0732">Signal</keyword>